<dbReference type="InterPro" id="IPR011141">
    <property type="entry name" value="Polyketide_synthase_type-III"/>
</dbReference>
<dbReference type="CDD" id="cd00831">
    <property type="entry name" value="CHS_like"/>
    <property type="match status" value="1"/>
</dbReference>
<evidence type="ECO:0000256" key="1">
    <source>
        <dbReference type="ARBA" id="ARBA00005531"/>
    </source>
</evidence>
<dbReference type="Pfam" id="PF00195">
    <property type="entry name" value="Chal_sti_synt_N"/>
    <property type="match status" value="1"/>
</dbReference>
<dbReference type="Gene3D" id="3.40.47.10">
    <property type="match status" value="2"/>
</dbReference>
<evidence type="ECO:0000259" key="4">
    <source>
        <dbReference type="Pfam" id="PF00195"/>
    </source>
</evidence>
<evidence type="ECO:0000259" key="5">
    <source>
        <dbReference type="Pfam" id="PF02797"/>
    </source>
</evidence>
<dbReference type="Pfam" id="PF02797">
    <property type="entry name" value="Chal_sti_synt_C"/>
    <property type="match status" value="1"/>
</dbReference>
<protein>
    <submittedName>
        <fullName evidence="6">Type III polyketide synthase</fullName>
    </submittedName>
</protein>
<dbReference type="Proteomes" id="UP001501676">
    <property type="component" value="Unassembled WGS sequence"/>
</dbReference>
<keyword evidence="2" id="KW-0808">Transferase</keyword>
<dbReference type="RefSeq" id="WP_345726432.1">
    <property type="nucleotide sequence ID" value="NZ_BAAAYN010000004.1"/>
</dbReference>
<name>A0ABP6SQG7_9ACTN</name>
<dbReference type="PIRSF" id="PIRSF000451">
    <property type="entry name" value="PKS_III"/>
    <property type="match status" value="1"/>
</dbReference>
<dbReference type="EMBL" id="BAAAYN010000004">
    <property type="protein sequence ID" value="GAA3382894.1"/>
    <property type="molecule type" value="Genomic_DNA"/>
</dbReference>
<comment type="similarity">
    <text evidence="1">Belongs to the thiolase-like superfamily. Chalcone/stilbene synthases family.</text>
</comment>
<keyword evidence="7" id="KW-1185">Reference proteome</keyword>
<feature type="domain" description="Chalcone/stilbene synthase C-terminal" evidence="5">
    <location>
        <begin position="220"/>
        <end position="351"/>
    </location>
</feature>
<gene>
    <name evidence="6" type="ORF">GCM10020369_06610</name>
</gene>
<evidence type="ECO:0000313" key="7">
    <source>
        <dbReference type="Proteomes" id="UP001501676"/>
    </source>
</evidence>
<dbReference type="PANTHER" id="PTHR11877:SF99">
    <property type="entry name" value="1,3,6,8-TETRAHYDROXYNAPHTHALENE SYNTHASE"/>
    <property type="match status" value="1"/>
</dbReference>
<dbReference type="PANTHER" id="PTHR11877">
    <property type="entry name" value="HYDROXYMETHYLGLUTARYL-COA SYNTHASE"/>
    <property type="match status" value="1"/>
</dbReference>
<evidence type="ECO:0000313" key="6">
    <source>
        <dbReference type="EMBL" id="GAA3382894.1"/>
    </source>
</evidence>
<dbReference type="InterPro" id="IPR001099">
    <property type="entry name" value="Chalcone/stilbene_synt_N"/>
</dbReference>
<dbReference type="InterPro" id="IPR016039">
    <property type="entry name" value="Thiolase-like"/>
</dbReference>
<evidence type="ECO:0000256" key="2">
    <source>
        <dbReference type="ARBA" id="ARBA00022679"/>
    </source>
</evidence>
<sequence>MTQLAAVLGVLPDHRYPQPELTDLVAEACGLDAGQRRFLERVHGGAGVQTRHLVLPIEQYRTLRDFGAANDAFLTGAVDLGSRAILGALAQAGLTVEDVDVILAVTSTGLAIPSLDARIAEHIGLRPDVKRTPVVGLGCAAGAVGISRLHDYLRGWPDQVAVLVTMELCSLTVQYDDRSPTNLVASGLFGDGAAAVVAVGSERATATSGPQVIATRSILYPGTLRTMGFDVGPGGLKVVLGTEVPALAEKHLRVGVDDFLAAHGLTRKDITTWVSHPGGPKVLEAIESGLELPEGALGASWSSLRRIGNISSASVLHILQDTLADRPPERGTPGMLIAMGPGFSAELVLLQW</sequence>
<organism evidence="6 7">
    <name type="scientific">Cryptosporangium minutisporangium</name>
    <dbReference type="NCBI Taxonomy" id="113569"/>
    <lineage>
        <taxon>Bacteria</taxon>
        <taxon>Bacillati</taxon>
        <taxon>Actinomycetota</taxon>
        <taxon>Actinomycetes</taxon>
        <taxon>Cryptosporangiales</taxon>
        <taxon>Cryptosporangiaceae</taxon>
        <taxon>Cryptosporangium</taxon>
    </lineage>
</organism>
<accession>A0ABP6SQG7</accession>
<evidence type="ECO:0000256" key="3">
    <source>
        <dbReference type="ARBA" id="ARBA00023315"/>
    </source>
</evidence>
<proteinExistence type="inferred from homology"/>
<reference evidence="7" key="1">
    <citation type="journal article" date="2019" name="Int. J. Syst. Evol. Microbiol.">
        <title>The Global Catalogue of Microorganisms (GCM) 10K type strain sequencing project: providing services to taxonomists for standard genome sequencing and annotation.</title>
        <authorList>
            <consortium name="The Broad Institute Genomics Platform"/>
            <consortium name="The Broad Institute Genome Sequencing Center for Infectious Disease"/>
            <person name="Wu L."/>
            <person name="Ma J."/>
        </authorList>
    </citation>
    <scope>NUCLEOTIDE SEQUENCE [LARGE SCALE GENOMIC DNA]</scope>
    <source>
        <strain evidence="7">JCM 9458</strain>
    </source>
</reference>
<feature type="domain" description="Chalcone/stilbene synthase N-terminal" evidence="4">
    <location>
        <begin position="34"/>
        <end position="201"/>
    </location>
</feature>
<keyword evidence="3" id="KW-0012">Acyltransferase</keyword>
<comment type="caution">
    <text evidence="6">The sequence shown here is derived from an EMBL/GenBank/DDBJ whole genome shotgun (WGS) entry which is preliminary data.</text>
</comment>
<dbReference type="SUPFAM" id="SSF53901">
    <property type="entry name" value="Thiolase-like"/>
    <property type="match status" value="2"/>
</dbReference>
<dbReference type="InterPro" id="IPR012328">
    <property type="entry name" value="Chalcone/stilbene_synt_C"/>
</dbReference>